<keyword evidence="2" id="KW-1185">Reference proteome</keyword>
<dbReference type="AlphaFoldDB" id="A0A835XNG3"/>
<evidence type="ECO:0000313" key="2">
    <source>
        <dbReference type="Proteomes" id="UP000612055"/>
    </source>
</evidence>
<accession>A0A835XNG3</accession>
<dbReference type="Proteomes" id="UP000612055">
    <property type="component" value="Unassembled WGS sequence"/>
</dbReference>
<sequence length="131" mass="13799">MRPDSKNAAAREKAEAHMVLARRFGEEVMQTVARDLEAITPSIGQEAAAMAHALVAAAVAAAYEKAEEEAVATFHEAADAAGPEAEAEAQAAAAAEAAVVRCRSEARVYLQDKARRLAAGRVEAKDHVMES</sequence>
<evidence type="ECO:0000313" key="1">
    <source>
        <dbReference type="EMBL" id="KAG2486008.1"/>
    </source>
</evidence>
<comment type="caution">
    <text evidence="1">The sequence shown here is derived from an EMBL/GenBank/DDBJ whole genome shotgun (WGS) entry which is preliminary data.</text>
</comment>
<reference evidence="1" key="1">
    <citation type="journal article" date="2020" name="bioRxiv">
        <title>Comparative genomics of Chlamydomonas.</title>
        <authorList>
            <person name="Craig R.J."/>
            <person name="Hasan A.R."/>
            <person name="Ness R.W."/>
            <person name="Keightley P.D."/>
        </authorList>
    </citation>
    <scope>NUCLEOTIDE SEQUENCE</scope>
    <source>
        <strain evidence="1">CCAP 11/70</strain>
    </source>
</reference>
<gene>
    <name evidence="1" type="ORF">HYH03_015321</name>
</gene>
<name>A0A835XNG3_9CHLO</name>
<proteinExistence type="predicted"/>
<protein>
    <submittedName>
        <fullName evidence="1">Uncharacterized protein</fullName>
    </submittedName>
</protein>
<organism evidence="1 2">
    <name type="scientific">Edaphochlamys debaryana</name>
    <dbReference type="NCBI Taxonomy" id="47281"/>
    <lineage>
        <taxon>Eukaryota</taxon>
        <taxon>Viridiplantae</taxon>
        <taxon>Chlorophyta</taxon>
        <taxon>core chlorophytes</taxon>
        <taxon>Chlorophyceae</taxon>
        <taxon>CS clade</taxon>
        <taxon>Chlamydomonadales</taxon>
        <taxon>Chlamydomonadales incertae sedis</taxon>
        <taxon>Edaphochlamys</taxon>
    </lineage>
</organism>
<dbReference type="EMBL" id="JAEHOE010000119">
    <property type="protein sequence ID" value="KAG2486008.1"/>
    <property type="molecule type" value="Genomic_DNA"/>
</dbReference>